<reference evidence="10 11" key="1">
    <citation type="journal article" date="2015" name="BMC Genomics">
        <title>The genome of the truffle-parasite Tolypocladium ophioglossoides and the evolution of antifungal peptaibiotics.</title>
        <authorList>
            <person name="Quandt C.A."/>
            <person name="Bushley K.E."/>
            <person name="Spatafora J.W."/>
        </authorList>
    </citation>
    <scope>NUCLEOTIDE SEQUENCE [LARGE SCALE GENOMIC DNA]</scope>
    <source>
        <strain evidence="10 11">CBS 100239</strain>
    </source>
</reference>
<dbReference type="SUPFAM" id="SSF51182">
    <property type="entry name" value="RmlC-like cupins"/>
    <property type="match status" value="1"/>
</dbReference>
<keyword evidence="5" id="KW-0464">Manganese</keyword>
<keyword evidence="3" id="KW-0964">Secreted</keyword>
<keyword evidence="11" id="KW-1185">Reference proteome</keyword>
<dbReference type="InterPro" id="IPR011051">
    <property type="entry name" value="RmlC_Cupin_sf"/>
</dbReference>
<keyword evidence="6" id="KW-0040">ANK repeat</keyword>
<evidence type="ECO:0000256" key="2">
    <source>
        <dbReference type="ARBA" id="ARBA00007456"/>
    </source>
</evidence>
<organism evidence="10 11">
    <name type="scientific">Tolypocladium ophioglossoides (strain CBS 100239)</name>
    <name type="common">Snaketongue truffleclub</name>
    <name type="synonym">Elaphocordyceps ophioglossoides</name>
    <dbReference type="NCBI Taxonomy" id="1163406"/>
    <lineage>
        <taxon>Eukaryota</taxon>
        <taxon>Fungi</taxon>
        <taxon>Dikarya</taxon>
        <taxon>Ascomycota</taxon>
        <taxon>Pezizomycotina</taxon>
        <taxon>Sordariomycetes</taxon>
        <taxon>Hypocreomycetidae</taxon>
        <taxon>Hypocreales</taxon>
        <taxon>Ophiocordycipitaceae</taxon>
        <taxon>Tolypocladium</taxon>
    </lineage>
</organism>
<dbReference type="Gene3D" id="2.60.120.10">
    <property type="entry name" value="Jelly Rolls"/>
    <property type="match status" value="1"/>
</dbReference>
<comment type="subcellular location">
    <subcellularLocation>
        <location evidence="1">Secreted</location>
    </subcellularLocation>
</comment>
<dbReference type="PROSITE" id="PS50297">
    <property type="entry name" value="ANK_REP_REGION"/>
    <property type="match status" value="1"/>
</dbReference>
<feature type="signal peptide" evidence="8">
    <location>
        <begin position="1"/>
        <end position="18"/>
    </location>
</feature>
<evidence type="ECO:0000256" key="1">
    <source>
        <dbReference type="ARBA" id="ARBA00004613"/>
    </source>
</evidence>
<dbReference type="InterPro" id="IPR001929">
    <property type="entry name" value="Germin"/>
</dbReference>
<evidence type="ECO:0000256" key="7">
    <source>
        <dbReference type="SAM" id="MobiDB-lite"/>
    </source>
</evidence>
<dbReference type="SUPFAM" id="SSF48403">
    <property type="entry name" value="Ankyrin repeat"/>
    <property type="match status" value="1"/>
</dbReference>
<evidence type="ECO:0000256" key="6">
    <source>
        <dbReference type="PROSITE-ProRule" id="PRU00023"/>
    </source>
</evidence>
<accession>A0A0L0MZ53</accession>
<comment type="similarity">
    <text evidence="2">Belongs to the germin family.</text>
</comment>
<dbReference type="SMART" id="SM00835">
    <property type="entry name" value="Cupin_1"/>
    <property type="match status" value="1"/>
</dbReference>
<dbReference type="PROSITE" id="PS50088">
    <property type="entry name" value="ANK_REPEAT"/>
    <property type="match status" value="1"/>
</dbReference>
<evidence type="ECO:0000256" key="3">
    <source>
        <dbReference type="ARBA" id="ARBA00022525"/>
    </source>
</evidence>
<feature type="chain" id="PRO_5005544505" evidence="8">
    <location>
        <begin position="19"/>
        <end position="497"/>
    </location>
</feature>
<dbReference type="InterPro" id="IPR002110">
    <property type="entry name" value="Ankyrin_rpt"/>
</dbReference>
<dbReference type="InterPro" id="IPR036770">
    <property type="entry name" value="Ankyrin_rpt-contain_sf"/>
</dbReference>
<feature type="domain" description="Cupin type-1" evidence="9">
    <location>
        <begin position="99"/>
        <end position="243"/>
    </location>
</feature>
<dbReference type="Pfam" id="PF12796">
    <property type="entry name" value="Ank_2"/>
    <property type="match status" value="2"/>
</dbReference>
<keyword evidence="4" id="KW-0479">Metal-binding</keyword>
<sequence>MHITGVSSVLLLATAALAAPHAARSDNSVVGKRADESASNKTGIDIDAIIPPVVPINTRAGNEDLIAKLMTAPTQVERIKLLNQPGDFVFDFNEGSTSSSIETKGKGGASISATSKTMPALIGNGEAMTVGFLGPCGMNTPHVHNRATELNIVVQGRLLTNFVGENGAAPVANTLSRFQMTVFPQGAIHQEFNPDCEQTVFVAAFNDPDPGVQTIAQNFFSLRPDVISATLGGPRTLNGEDIESFRKMIPANIALGIDACLNKIEPSIRLRGAIHAGDALLVKRILKSHPSLLHNPDHSLIGLSNSNLHLAASLGHKDICETLLLAGHEDPCPALNENHQTALMLAASAGRTDVVHLLCENDRDSILRRDIRGRDAIMEASMGGWDTPLQILLTYVPGGPYEAVQRADAEGNTALHFASGNGNLLGLRTLLAAGADVERRNIWNWTPAAYSATVQTEVYLKGLVSEAERRNQLNKEVESTKKGGAVRVVPDDSDDDE</sequence>
<evidence type="ECO:0000256" key="5">
    <source>
        <dbReference type="ARBA" id="ARBA00023211"/>
    </source>
</evidence>
<dbReference type="GO" id="GO:0030145">
    <property type="term" value="F:manganese ion binding"/>
    <property type="evidence" value="ECO:0007669"/>
    <property type="project" value="InterPro"/>
</dbReference>
<evidence type="ECO:0000313" key="10">
    <source>
        <dbReference type="EMBL" id="KND86800.1"/>
    </source>
</evidence>
<feature type="compositionally biased region" description="Basic and acidic residues" evidence="7">
    <location>
        <begin position="472"/>
        <end position="481"/>
    </location>
</feature>
<protein>
    <submittedName>
        <fullName evidence="10">Spherulin-1A</fullName>
    </submittedName>
</protein>
<proteinExistence type="inferred from homology"/>
<dbReference type="AlphaFoldDB" id="A0A0L0MZ53"/>
<dbReference type="GO" id="GO:0005576">
    <property type="term" value="C:extracellular region"/>
    <property type="evidence" value="ECO:0007669"/>
    <property type="project" value="UniProtKB-SubCell"/>
</dbReference>
<evidence type="ECO:0000259" key="9">
    <source>
        <dbReference type="SMART" id="SM00835"/>
    </source>
</evidence>
<gene>
    <name evidence="10" type="ORF">TOPH_08534</name>
</gene>
<dbReference type="PRINTS" id="PR00325">
    <property type="entry name" value="GERMIN"/>
</dbReference>
<dbReference type="SMART" id="SM00248">
    <property type="entry name" value="ANK"/>
    <property type="match status" value="3"/>
</dbReference>
<dbReference type="InterPro" id="IPR006045">
    <property type="entry name" value="Cupin_1"/>
</dbReference>
<feature type="repeat" description="ANK" evidence="6">
    <location>
        <begin position="410"/>
        <end position="442"/>
    </location>
</feature>
<evidence type="ECO:0000256" key="4">
    <source>
        <dbReference type="ARBA" id="ARBA00022723"/>
    </source>
</evidence>
<dbReference type="Proteomes" id="UP000036947">
    <property type="component" value="Unassembled WGS sequence"/>
</dbReference>
<comment type="caution">
    <text evidence="10">The sequence shown here is derived from an EMBL/GenBank/DDBJ whole genome shotgun (WGS) entry which is preliminary data.</text>
</comment>
<feature type="region of interest" description="Disordered" evidence="7">
    <location>
        <begin position="472"/>
        <end position="497"/>
    </location>
</feature>
<dbReference type="Pfam" id="PF00190">
    <property type="entry name" value="Cupin_1"/>
    <property type="match status" value="1"/>
</dbReference>
<name>A0A0L0MZ53_TOLOC</name>
<dbReference type="PANTHER" id="PTHR31238">
    <property type="entry name" value="GERMIN-LIKE PROTEIN SUBFAMILY 3 MEMBER 3"/>
    <property type="match status" value="1"/>
</dbReference>
<keyword evidence="8" id="KW-0732">Signal</keyword>
<dbReference type="STRING" id="1163406.A0A0L0MZ53"/>
<evidence type="ECO:0000256" key="8">
    <source>
        <dbReference type="SAM" id="SignalP"/>
    </source>
</evidence>
<dbReference type="EMBL" id="LFRF01000048">
    <property type="protein sequence ID" value="KND86800.1"/>
    <property type="molecule type" value="Genomic_DNA"/>
</dbReference>
<evidence type="ECO:0000313" key="11">
    <source>
        <dbReference type="Proteomes" id="UP000036947"/>
    </source>
</evidence>
<dbReference type="InterPro" id="IPR014710">
    <property type="entry name" value="RmlC-like_jellyroll"/>
</dbReference>
<dbReference type="CDD" id="cd02241">
    <property type="entry name" value="cupin_OxOx"/>
    <property type="match status" value="1"/>
</dbReference>
<dbReference type="OrthoDB" id="1921208at2759"/>
<dbReference type="Gene3D" id="1.25.40.20">
    <property type="entry name" value="Ankyrin repeat-containing domain"/>
    <property type="match status" value="1"/>
</dbReference>